<proteinExistence type="inferred from homology"/>
<accession>A0A8J4PVP3</accession>
<comment type="similarity">
    <text evidence="2 3">Belongs to the small heat shock protein (HSP20) family.</text>
</comment>
<keyword evidence="1" id="KW-0346">Stress response</keyword>
<evidence type="ECO:0000256" key="3">
    <source>
        <dbReference type="RuleBase" id="RU003616"/>
    </source>
</evidence>
<dbReference type="SUPFAM" id="SSF49764">
    <property type="entry name" value="HSP20-like chaperones"/>
    <property type="match status" value="1"/>
</dbReference>
<name>A0A8J4PVP3_9MYCE</name>
<evidence type="ECO:0000313" key="6">
    <source>
        <dbReference type="EMBL" id="KAF2074888.1"/>
    </source>
</evidence>
<reference evidence="6" key="1">
    <citation type="submission" date="2020-01" db="EMBL/GenBank/DDBJ databases">
        <title>Development of genomics and gene disruption for Polysphondylium violaceum indicates a role for the polyketide synthase stlB in stalk morphogenesis.</title>
        <authorList>
            <person name="Narita B."/>
            <person name="Kawabe Y."/>
            <person name="Kin K."/>
            <person name="Saito T."/>
            <person name="Gibbs R."/>
            <person name="Kuspa A."/>
            <person name="Muzny D."/>
            <person name="Queller D."/>
            <person name="Richards S."/>
            <person name="Strassman J."/>
            <person name="Sucgang R."/>
            <person name="Worley K."/>
            <person name="Schaap P."/>
        </authorList>
    </citation>
    <scope>NUCLEOTIDE SEQUENCE</scope>
    <source>
        <strain evidence="6">QSvi11</strain>
    </source>
</reference>
<dbReference type="PANTHER" id="PTHR11527">
    <property type="entry name" value="HEAT-SHOCK PROTEIN 20 FAMILY MEMBER"/>
    <property type="match status" value="1"/>
</dbReference>
<comment type="caution">
    <text evidence="6">The sequence shown here is derived from an EMBL/GenBank/DDBJ whole genome shotgun (WGS) entry which is preliminary data.</text>
</comment>
<feature type="region of interest" description="Disordered" evidence="4">
    <location>
        <begin position="22"/>
        <end position="59"/>
    </location>
</feature>
<gene>
    <name evidence="6" type="ORF">CYY_003807</name>
</gene>
<dbReference type="PROSITE" id="PS01031">
    <property type="entry name" value="SHSP"/>
    <property type="match status" value="1"/>
</dbReference>
<evidence type="ECO:0000259" key="5">
    <source>
        <dbReference type="PROSITE" id="PS01031"/>
    </source>
</evidence>
<sequence length="178" mass="20300">MTTLYNLYDFINYIERSKENEKVASKKQKIDHNNKSSPNSNTPTTSSTTTATPKYKYQQPIPSYDPNVDIYETKDTVYIELEAPGIEKSDFNIDWNSNTSKLIISGVRKNKISQLNNDNNNSKLLVNELEHGSFKREIKLNSNLIDLTTINANLVDGVLFIKISKKPQNTLNIKVNIQ</sequence>
<dbReference type="Proteomes" id="UP000695562">
    <property type="component" value="Unassembled WGS sequence"/>
</dbReference>
<dbReference type="Gene3D" id="2.60.40.790">
    <property type="match status" value="1"/>
</dbReference>
<protein>
    <recommendedName>
        <fullName evidence="5">SHSP domain-containing protein</fullName>
    </recommendedName>
</protein>
<feature type="compositionally biased region" description="Low complexity" evidence="4">
    <location>
        <begin position="35"/>
        <end position="53"/>
    </location>
</feature>
<dbReference type="InterPro" id="IPR031107">
    <property type="entry name" value="Small_HSP"/>
</dbReference>
<dbReference type="InterPro" id="IPR008978">
    <property type="entry name" value="HSP20-like_chaperone"/>
</dbReference>
<dbReference type="OrthoDB" id="5511210at2759"/>
<dbReference type="CDD" id="cd06464">
    <property type="entry name" value="ACD_sHsps-like"/>
    <property type="match status" value="1"/>
</dbReference>
<feature type="compositionally biased region" description="Basic and acidic residues" evidence="4">
    <location>
        <begin position="22"/>
        <end position="34"/>
    </location>
</feature>
<evidence type="ECO:0000256" key="1">
    <source>
        <dbReference type="ARBA" id="ARBA00023016"/>
    </source>
</evidence>
<dbReference type="InterPro" id="IPR002068">
    <property type="entry name" value="A-crystallin/Hsp20_dom"/>
</dbReference>
<dbReference type="EMBL" id="AJWJ01000124">
    <property type="protein sequence ID" value="KAF2074888.1"/>
    <property type="molecule type" value="Genomic_DNA"/>
</dbReference>
<dbReference type="Pfam" id="PF00011">
    <property type="entry name" value="HSP20"/>
    <property type="match status" value="1"/>
</dbReference>
<organism evidence="6 7">
    <name type="scientific">Polysphondylium violaceum</name>
    <dbReference type="NCBI Taxonomy" id="133409"/>
    <lineage>
        <taxon>Eukaryota</taxon>
        <taxon>Amoebozoa</taxon>
        <taxon>Evosea</taxon>
        <taxon>Eumycetozoa</taxon>
        <taxon>Dictyostelia</taxon>
        <taxon>Dictyosteliales</taxon>
        <taxon>Dictyosteliaceae</taxon>
        <taxon>Polysphondylium</taxon>
    </lineage>
</organism>
<feature type="domain" description="SHSP" evidence="5">
    <location>
        <begin position="59"/>
        <end position="178"/>
    </location>
</feature>
<keyword evidence="7" id="KW-1185">Reference proteome</keyword>
<evidence type="ECO:0000313" key="7">
    <source>
        <dbReference type="Proteomes" id="UP000695562"/>
    </source>
</evidence>
<evidence type="ECO:0000256" key="4">
    <source>
        <dbReference type="SAM" id="MobiDB-lite"/>
    </source>
</evidence>
<dbReference type="AlphaFoldDB" id="A0A8J4PVP3"/>
<evidence type="ECO:0000256" key="2">
    <source>
        <dbReference type="PROSITE-ProRule" id="PRU00285"/>
    </source>
</evidence>